<evidence type="ECO:0000259" key="2">
    <source>
        <dbReference type="PROSITE" id="PS51084"/>
    </source>
</evidence>
<dbReference type="Gene3D" id="3.30.428.10">
    <property type="entry name" value="HIT-like"/>
    <property type="match status" value="1"/>
</dbReference>
<name>A0ABV8MSV7_9NEIS</name>
<dbReference type="PIRSF" id="PIRSF000714">
    <property type="entry name" value="HIT"/>
    <property type="match status" value="1"/>
</dbReference>
<dbReference type="SUPFAM" id="SSF54197">
    <property type="entry name" value="HIT-like"/>
    <property type="match status" value="1"/>
</dbReference>
<comment type="caution">
    <text evidence="3">The sequence shown here is derived from an EMBL/GenBank/DDBJ whole genome shotgun (WGS) entry which is preliminary data.</text>
</comment>
<organism evidence="3 4">
    <name type="scientific">Chitinimonas lacunae</name>
    <dbReference type="NCBI Taxonomy" id="1963018"/>
    <lineage>
        <taxon>Bacteria</taxon>
        <taxon>Pseudomonadati</taxon>
        <taxon>Pseudomonadota</taxon>
        <taxon>Betaproteobacteria</taxon>
        <taxon>Neisseriales</taxon>
        <taxon>Chitinibacteraceae</taxon>
        <taxon>Chitinimonas</taxon>
    </lineage>
</organism>
<dbReference type="GO" id="GO:0008168">
    <property type="term" value="F:methyltransferase activity"/>
    <property type="evidence" value="ECO:0007669"/>
    <property type="project" value="UniProtKB-KW"/>
</dbReference>
<dbReference type="InterPro" id="IPR011146">
    <property type="entry name" value="HIT-like"/>
</dbReference>
<keyword evidence="3" id="KW-0489">Methyltransferase</keyword>
<proteinExistence type="predicted"/>
<keyword evidence="3" id="KW-0808">Transferase</keyword>
<dbReference type="InterPro" id="IPR052908">
    <property type="entry name" value="AP-4-A_phosphorylase"/>
</dbReference>
<dbReference type="InterPro" id="IPR026026">
    <property type="entry name" value="HIT_Hint"/>
</dbReference>
<dbReference type="RefSeq" id="WP_378166040.1">
    <property type="nucleotide sequence ID" value="NZ_JBHSBU010000001.1"/>
</dbReference>
<dbReference type="Pfam" id="PF01230">
    <property type="entry name" value="HIT"/>
    <property type="match status" value="1"/>
</dbReference>
<evidence type="ECO:0000256" key="1">
    <source>
        <dbReference type="PROSITE-ProRule" id="PRU00464"/>
    </source>
</evidence>
<keyword evidence="4" id="KW-1185">Reference proteome</keyword>
<feature type="short sequence motif" description="Histidine triad motif" evidence="1">
    <location>
        <begin position="90"/>
        <end position="94"/>
    </location>
</feature>
<dbReference type="InterPro" id="IPR036265">
    <property type="entry name" value="HIT-like_sf"/>
</dbReference>
<dbReference type="PANTHER" id="PTHR42997">
    <property type="entry name" value="HIT FAMILY HYDROLASE"/>
    <property type="match status" value="1"/>
</dbReference>
<accession>A0ABV8MSV7</accession>
<protein>
    <submittedName>
        <fullName evidence="3">HIT family protein</fullName>
        <ecNumber evidence="3">2.1.1.-</ecNumber>
    </submittedName>
</protein>
<gene>
    <name evidence="3" type="ORF">ACFOW7_15820</name>
</gene>
<dbReference type="EC" id="2.1.1.-" evidence="3"/>
<sequence>MAAHSCPLCDGPGGELVWQSALFRIVLVDDPAYPGFCRVILNRHVAEMSDLPDGEAGRLLSAVLTVERCLRDCVAPDKINLASLGNQVPHLHWHVIPRWRDDRHFPDPIWAAPRRDASPPKVDLARLKATLATHFLTLEQQGRS</sequence>
<dbReference type="EMBL" id="JBHSBU010000001">
    <property type="protein sequence ID" value="MFC4160809.1"/>
    <property type="molecule type" value="Genomic_DNA"/>
</dbReference>
<evidence type="ECO:0000313" key="3">
    <source>
        <dbReference type="EMBL" id="MFC4160809.1"/>
    </source>
</evidence>
<evidence type="ECO:0000313" key="4">
    <source>
        <dbReference type="Proteomes" id="UP001595791"/>
    </source>
</evidence>
<dbReference type="Proteomes" id="UP001595791">
    <property type="component" value="Unassembled WGS sequence"/>
</dbReference>
<feature type="domain" description="HIT" evidence="2">
    <location>
        <begin position="4"/>
        <end position="105"/>
    </location>
</feature>
<reference evidence="4" key="1">
    <citation type="journal article" date="2019" name="Int. J. Syst. Evol. Microbiol.">
        <title>The Global Catalogue of Microorganisms (GCM) 10K type strain sequencing project: providing services to taxonomists for standard genome sequencing and annotation.</title>
        <authorList>
            <consortium name="The Broad Institute Genomics Platform"/>
            <consortium name="The Broad Institute Genome Sequencing Center for Infectious Disease"/>
            <person name="Wu L."/>
            <person name="Ma J."/>
        </authorList>
    </citation>
    <scope>NUCLEOTIDE SEQUENCE [LARGE SCALE GENOMIC DNA]</scope>
    <source>
        <strain evidence="4">LMG 29894</strain>
    </source>
</reference>
<dbReference type="PANTHER" id="PTHR42997:SF1">
    <property type="entry name" value="AP-4-A PHOSPHORYLASE"/>
    <property type="match status" value="1"/>
</dbReference>
<dbReference type="PROSITE" id="PS51084">
    <property type="entry name" value="HIT_2"/>
    <property type="match status" value="1"/>
</dbReference>
<dbReference type="GO" id="GO:0032259">
    <property type="term" value="P:methylation"/>
    <property type="evidence" value="ECO:0007669"/>
    <property type="project" value="UniProtKB-KW"/>
</dbReference>